<reference evidence="2 3" key="1">
    <citation type="submission" date="2018-03" db="EMBL/GenBank/DDBJ databases">
        <title>Draft Genome Sequences of the Obligatory Marine Myxobacteria Enhygromyxa salina SWB007.</title>
        <authorList>
            <person name="Poehlein A."/>
            <person name="Moghaddam J.A."/>
            <person name="Harms H."/>
            <person name="Alanjari M."/>
            <person name="Koenig G.M."/>
            <person name="Daniel R."/>
            <person name="Schaeberle T.F."/>
        </authorList>
    </citation>
    <scope>NUCLEOTIDE SEQUENCE [LARGE SCALE GENOMIC DNA]</scope>
    <source>
        <strain evidence="2 3">SWB007</strain>
    </source>
</reference>
<dbReference type="EMBL" id="PVNL01000054">
    <property type="protein sequence ID" value="PRQ07443.1"/>
    <property type="molecule type" value="Genomic_DNA"/>
</dbReference>
<evidence type="ECO:0000313" key="3">
    <source>
        <dbReference type="Proteomes" id="UP000238823"/>
    </source>
</evidence>
<dbReference type="AlphaFoldDB" id="A0A2S9YQS9"/>
<sequence>MRALNWSTMRRAPSCGLTLLGMSMLLGGCETDPGTDTTTALSAGDSDSDSGTDEGEPWEPIPARGDIILSHVVVNQAVDVPIAVAGVWVGPEDRNTFVVANRDTLLRGFWDIPEDWVDRNITGRLELEFPDGTSTTKQLDIFIDSPSYAGDLKRAFTFPLLADEFPPGIKYQLSLWEAGPGFEDQRESTTVTQSPLDGLQQIGVQSEPAELKVVLVPVKYEVPGCNTNTGEITEEEETKFLDYLHEQYPVERVIMDFRRDSPIEWNQTLTSLAQLWQPLRELRDVDLAAPNVYYYALVDACTGGIDGAGGIAPGLATDTKSAAYERVSSGLWHKTGTYHYETMVHELGHNHGRAHIFCANGDAAGTDPSYPYTDGVIGVWGFGIRLFKLHSPTASWEFMTYCSPTWVSDWGWSKAYNRIRTLTSWDYEGAAPDEGPSDDGEVLIGLLFKDGSEEWSTTHGAREAEFFSSGEVISFDYAGGEVVDSPTNVQILDDGTTMITTMVPRREAGFEGATRLDAGKPRPIVLQTPETRAYKL</sequence>
<evidence type="ECO:0000313" key="2">
    <source>
        <dbReference type="EMBL" id="PRQ07443.1"/>
    </source>
</evidence>
<feature type="region of interest" description="Disordered" evidence="1">
    <location>
        <begin position="31"/>
        <end position="61"/>
    </location>
</feature>
<accession>A0A2S9YQS9</accession>
<dbReference type="SUPFAM" id="SSF55486">
    <property type="entry name" value="Metalloproteases ('zincins'), catalytic domain"/>
    <property type="match status" value="1"/>
</dbReference>
<protein>
    <submittedName>
        <fullName evidence="2">Uncharacterized protein</fullName>
    </submittedName>
</protein>
<dbReference type="Proteomes" id="UP000238823">
    <property type="component" value="Unassembled WGS sequence"/>
</dbReference>
<evidence type="ECO:0000256" key="1">
    <source>
        <dbReference type="SAM" id="MobiDB-lite"/>
    </source>
</evidence>
<dbReference type="PROSITE" id="PS51257">
    <property type="entry name" value="PROKAR_LIPOPROTEIN"/>
    <property type="match status" value="1"/>
</dbReference>
<feature type="compositionally biased region" description="Acidic residues" evidence="1">
    <location>
        <begin position="46"/>
        <end position="57"/>
    </location>
</feature>
<proteinExistence type="predicted"/>
<comment type="caution">
    <text evidence="2">The sequence shown here is derived from an EMBL/GenBank/DDBJ whole genome shotgun (WGS) entry which is preliminary data.</text>
</comment>
<gene>
    <name evidence="2" type="ORF">ENSA7_28360</name>
</gene>
<feature type="compositionally biased region" description="Low complexity" evidence="1">
    <location>
        <begin position="31"/>
        <end position="45"/>
    </location>
</feature>
<organism evidence="2 3">
    <name type="scientific">Enhygromyxa salina</name>
    <dbReference type="NCBI Taxonomy" id="215803"/>
    <lineage>
        <taxon>Bacteria</taxon>
        <taxon>Pseudomonadati</taxon>
        <taxon>Myxococcota</taxon>
        <taxon>Polyangia</taxon>
        <taxon>Nannocystales</taxon>
        <taxon>Nannocystaceae</taxon>
        <taxon>Enhygromyxa</taxon>
    </lineage>
</organism>
<name>A0A2S9YQS9_9BACT</name>
<dbReference type="OrthoDB" id="3909977at2"/>